<sequence>MWVLPTTLEEEDISNQYQWGSSDMVNIHLTKEDIEELSYIWSTESKEIIDTINSRTNGHIYISQEDLRLLLNKLYDNTQDLSVFTANHLDSDYH</sequence>
<dbReference type="EMBL" id="ADMB01000024">
    <property type="protein sequence ID" value="EHR38721.1"/>
    <property type="molecule type" value="Genomic_DNA"/>
</dbReference>
<protein>
    <submittedName>
        <fullName evidence="1">Uncharacterized protein</fullName>
    </submittedName>
</protein>
<reference evidence="1 2" key="1">
    <citation type="submission" date="2012-01" db="EMBL/GenBank/DDBJ databases">
        <title>The Genome Sequence of Megamonas funiformis YIT 11815.</title>
        <authorList>
            <consortium name="The Broad Institute Genome Sequencing Platform"/>
            <person name="Earl A."/>
            <person name="Ward D."/>
            <person name="Feldgarden M."/>
            <person name="Gevers D."/>
            <person name="Morotomi M."/>
            <person name="Young S.K."/>
            <person name="Zeng Q."/>
            <person name="Gargeya S."/>
            <person name="Fitzgerald M."/>
            <person name="Haas B."/>
            <person name="Abouelleil A."/>
            <person name="Alvarado L."/>
            <person name="Arachchi H.M."/>
            <person name="Berlin A."/>
            <person name="Chapman S.B."/>
            <person name="Gearin G."/>
            <person name="Goldberg J."/>
            <person name="Griggs A."/>
            <person name="Gujja S."/>
            <person name="Hansen M."/>
            <person name="Heiman D."/>
            <person name="Howarth C."/>
            <person name="Larimer J."/>
            <person name="Lui A."/>
            <person name="MacDonald P.J.P."/>
            <person name="McCowen C."/>
            <person name="Montmayeur A."/>
            <person name="Murphy C."/>
            <person name="Neiman D."/>
            <person name="Pearson M."/>
            <person name="Priest M."/>
            <person name="Roberts A."/>
            <person name="Saif S."/>
            <person name="Shea T."/>
            <person name="Sisk P."/>
            <person name="Stolte C."/>
            <person name="Sykes S."/>
            <person name="Wortman J."/>
            <person name="Nusbaum C."/>
            <person name="Birren B."/>
        </authorList>
    </citation>
    <scope>NUCLEOTIDE SEQUENCE [LARGE SCALE GENOMIC DNA]</scope>
    <source>
        <strain evidence="1 2">YIT 11815</strain>
    </source>
</reference>
<proteinExistence type="predicted"/>
<evidence type="ECO:0000313" key="2">
    <source>
        <dbReference type="Proteomes" id="UP000005963"/>
    </source>
</evidence>
<dbReference type="Proteomes" id="UP000005963">
    <property type="component" value="Unassembled WGS sequence"/>
</dbReference>
<organism evidence="1 2">
    <name type="scientific">Megamonas funiformis YIT 11815</name>
    <dbReference type="NCBI Taxonomy" id="742816"/>
    <lineage>
        <taxon>Bacteria</taxon>
        <taxon>Bacillati</taxon>
        <taxon>Bacillota</taxon>
        <taxon>Negativicutes</taxon>
        <taxon>Selenomonadales</taxon>
        <taxon>Selenomonadaceae</taxon>
        <taxon>Megamonas</taxon>
    </lineage>
</organism>
<accession>A0ABN0EKH1</accession>
<gene>
    <name evidence="1" type="ORF">HMPREF9454_00526</name>
</gene>
<comment type="caution">
    <text evidence="1">The sequence shown here is derived from an EMBL/GenBank/DDBJ whole genome shotgun (WGS) entry which is preliminary data.</text>
</comment>
<evidence type="ECO:0000313" key="1">
    <source>
        <dbReference type="EMBL" id="EHR38721.1"/>
    </source>
</evidence>
<name>A0ABN0EKH1_9FIRM</name>
<keyword evidence="2" id="KW-1185">Reference proteome</keyword>